<evidence type="ECO:0000313" key="1">
    <source>
        <dbReference type="EMBL" id="QPH50322.1"/>
    </source>
</evidence>
<dbReference type="RefSeq" id="WP_027914245.1">
    <property type="nucleotide sequence ID" value="NZ_BQHM01000005.1"/>
</dbReference>
<proteinExistence type="predicted"/>
<dbReference type="GO" id="GO:0051213">
    <property type="term" value="F:dioxygenase activity"/>
    <property type="evidence" value="ECO:0007669"/>
    <property type="project" value="UniProtKB-KW"/>
</dbReference>
<name>A0A2L1WBC8_9PSED</name>
<accession>A0A2L1WBC8</accession>
<dbReference type="Proteomes" id="UP000594430">
    <property type="component" value="Chromosome"/>
</dbReference>
<protein>
    <submittedName>
        <fullName evidence="1">2OG-Fe dioxygenase family protein</fullName>
    </submittedName>
</protein>
<dbReference type="AlphaFoldDB" id="A0A2L1WBC8"/>
<dbReference type="Gene3D" id="2.60.120.620">
    <property type="entry name" value="q2cbj1_9rhob like domain"/>
    <property type="match status" value="1"/>
</dbReference>
<organism evidence="1 2">
    <name type="scientific">Pseudomonas fulva</name>
    <dbReference type="NCBI Taxonomy" id="47880"/>
    <lineage>
        <taxon>Bacteria</taxon>
        <taxon>Pseudomonadati</taxon>
        <taxon>Pseudomonadota</taxon>
        <taxon>Gammaproteobacteria</taxon>
        <taxon>Pseudomonadales</taxon>
        <taxon>Pseudomonadaceae</taxon>
        <taxon>Pseudomonas</taxon>
    </lineage>
</organism>
<dbReference type="EMBL" id="CP064946">
    <property type="protein sequence ID" value="QPH50322.1"/>
    <property type="molecule type" value="Genomic_DNA"/>
</dbReference>
<reference evidence="1 2" key="1">
    <citation type="submission" date="2020-11" db="EMBL/GenBank/DDBJ databases">
        <title>Pseudomonas fulva producing VIM-24.</title>
        <authorList>
            <person name="Liu S."/>
        </authorList>
    </citation>
    <scope>NUCLEOTIDE SEQUENCE [LARGE SCALE GENOMIC DNA]</scope>
    <source>
        <strain evidence="1 2">ZDHY414</strain>
    </source>
</reference>
<sequence length="248" mass="28471">MLTLKRNIDDALRLNKTVNVLGKDFALNGGFGHFVAFSKSWETMGVDKYYGQADKGTRYRRYSDFDFNPATGELQQLEHRAYEQSEAHNQYVGGMRRHFDDVSSDVFNSPVLRALIKLDFDVYKAVLPEELHNVPWQCQVHQIRIEVKPGEQIEITPEGIHCDGYPFSGVHFWGRHNIEGATSKVYDKQSNVIDSGTYQEILDTTYFLDRELQHYVTPATNPSESEMGYRQIIAISFSRPGTEHDIVK</sequence>
<keyword evidence="1" id="KW-0223">Dioxygenase</keyword>
<dbReference type="InterPro" id="IPR018724">
    <property type="entry name" value="2OG-Fe_dioxygenase"/>
</dbReference>
<gene>
    <name evidence="1" type="ORF">IZU98_06270</name>
</gene>
<evidence type="ECO:0000313" key="2">
    <source>
        <dbReference type="Proteomes" id="UP000594430"/>
    </source>
</evidence>
<keyword evidence="1" id="KW-0560">Oxidoreductase</keyword>
<dbReference type="GeneID" id="93441204"/>
<dbReference type="Pfam" id="PF10014">
    <property type="entry name" value="2OG-Fe_Oxy_2"/>
    <property type="match status" value="1"/>
</dbReference>